<dbReference type="Gene3D" id="1.25.40.10">
    <property type="entry name" value="Tetratricopeptide repeat domain"/>
    <property type="match status" value="4"/>
</dbReference>
<feature type="repeat" description="TPR" evidence="1">
    <location>
        <begin position="137"/>
        <end position="170"/>
    </location>
</feature>
<name>A0ABW7EW43_9BURK</name>
<protein>
    <submittedName>
        <fullName evidence="2">XrtA/PEP-CTERM system TPR-repeat protein PrsT</fullName>
    </submittedName>
</protein>
<dbReference type="SMART" id="SM00028">
    <property type="entry name" value="TPR"/>
    <property type="match status" value="14"/>
</dbReference>
<dbReference type="InterPro" id="IPR011990">
    <property type="entry name" value="TPR-like_helical_dom_sf"/>
</dbReference>
<dbReference type="RefSeq" id="WP_394475446.1">
    <property type="nucleotide sequence ID" value="NZ_JBIGHV010000001.1"/>
</dbReference>
<dbReference type="SUPFAM" id="SSF48452">
    <property type="entry name" value="TPR-like"/>
    <property type="match status" value="3"/>
</dbReference>
<proteinExistence type="predicted"/>
<dbReference type="Pfam" id="PF13432">
    <property type="entry name" value="TPR_16"/>
    <property type="match status" value="5"/>
</dbReference>
<accession>A0ABW7EW43</accession>
<feature type="repeat" description="TPR" evidence="1">
    <location>
        <begin position="613"/>
        <end position="646"/>
    </location>
</feature>
<feature type="repeat" description="TPR" evidence="1">
    <location>
        <begin position="375"/>
        <end position="408"/>
    </location>
</feature>
<dbReference type="SUPFAM" id="SSF81901">
    <property type="entry name" value="HCP-like"/>
    <property type="match status" value="1"/>
</dbReference>
<keyword evidence="3" id="KW-1185">Reference proteome</keyword>
<sequence length="929" mass="99460">MNKATSSGVGAKRRCAAGLALSGVLLVGCFDKSAEQYLAAARVDMAKKDNAAAVIQLKNALQNNPSLAEARLLLGQALLQSGDPRGALTELGKARELGFKGDQLEPLTAQAMLGLNEFAKVISEFADTKPASNTDLADLQASLAVAYSATGNAAKAMELANAAVSGDPDNLRAQLIRVRLVAAVSGPAEGFHAVEAVLAKSPQSADGWQIQGDLLGLQGKADAAMVSYRKAITLDKAHVLARVGAFHLLLAKKDLDGAKVELDALRNARGAAGQVKLLTVLLALERNDLDGARDSMQALLKIAPEDVRVMHLAGVVAFRRSALLEAEDFLGKTLHVDPGFEEARVLLAQTQLRAGEPGKALNSLQPLLIEGGTNTSALSVAAEAYLQAGDARRAEAAFNKISKLKPNDIPSRVALSMVDIDKGRVEQGIAALRALSAADSSPVPDLALIATFMQRKDWDQALKSIEALERKTPESAGPSNLRGRIELVRGSQEKAAQAFEAALKIDPAYYPAAASLATLDVEAKKPEAALSRFQKVLAVNPKSLAANMALIGLREQTGANKEEIVAALEKLIKQMPSEPRPRLALIELHLRRQQAKEALSVAAEAVAALPNNPSVLRHLAGVHAVTGDYNQAISSYNKLISLQPTSPEPLMLLAQVYAARGDKAASRQAMERAVKLKPSFQPAQRALISSELAAGNVAEAQRLSDAMKSLYPNDPLVLSISGDVAVVRRDWAGAILNYRAALNLLSQVDVAIKLHRVLTGAGKQPEARQFESEWLARHPTDLKFMIYSADSMLLLANYDAARERYLAVLKLQPDNANAANNVAWLLNRNKDQRALEYAEKATKLAPENLDYQDTLAQILASSGRLDKAIKIQKKVVDLAPDHAARRFHLAQFYVSAGQKQLASEQLQRLAQLGDGFAQQGEVKKLIEAL</sequence>
<evidence type="ECO:0000256" key="1">
    <source>
        <dbReference type="PROSITE-ProRule" id="PRU00339"/>
    </source>
</evidence>
<dbReference type="PANTHER" id="PTHR12558:SF47">
    <property type="entry name" value="LIPOPOLYSACCHARIDE ASSEMBLY PROTEIN B"/>
    <property type="match status" value="1"/>
</dbReference>
<dbReference type="InterPro" id="IPR019734">
    <property type="entry name" value="TPR_rpt"/>
</dbReference>
<dbReference type="Pfam" id="PF13181">
    <property type="entry name" value="TPR_8"/>
    <property type="match status" value="1"/>
</dbReference>
<gene>
    <name evidence="2" type="primary">prsT</name>
    <name evidence="2" type="ORF">ACG00Y_01255</name>
</gene>
<dbReference type="PROSITE" id="PS51257">
    <property type="entry name" value="PROKAR_LIPOPROTEIN"/>
    <property type="match status" value="1"/>
</dbReference>
<dbReference type="NCBIfam" id="TIGR02917">
    <property type="entry name" value="PEP_TPR_lipo"/>
    <property type="match status" value="1"/>
</dbReference>
<dbReference type="Proteomes" id="UP001606210">
    <property type="component" value="Unassembled WGS sequence"/>
</dbReference>
<dbReference type="PANTHER" id="PTHR12558">
    <property type="entry name" value="CELL DIVISION CYCLE 16,23,27"/>
    <property type="match status" value="1"/>
</dbReference>
<dbReference type="Pfam" id="PF14559">
    <property type="entry name" value="TPR_19"/>
    <property type="match status" value="3"/>
</dbReference>
<feature type="repeat" description="TPR" evidence="1">
    <location>
        <begin position="647"/>
        <end position="680"/>
    </location>
</feature>
<dbReference type="InterPro" id="IPR014266">
    <property type="entry name" value="PEP-CTERM_TPR_PrsT"/>
</dbReference>
<comment type="caution">
    <text evidence="2">The sequence shown here is derived from an EMBL/GenBank/DDBJ whole genome shotgun (WGS) entry which is preliminary data.</text>
</comment>
<reference evidence="2 3" key="1">
    <citation type="submission" date="2024-08" db="EMBL/GenBank/DDBJ databases">
        <authorList>
            <person name="Lu H."/>
        </authorList>
    </citation>
    <scope>NUCLEOTIDE SEQUENCE [LARGE SCALE GENOMIC DNA]</scope>
    <source>
        <strain evidence="2 3">LYH14W</strain>
    </source>
</reference>
<organism evidence="2 3">
    <name type="scientific">Pelomonas parva</name>
    <dbReference type="NCBI Taxonomy" id="3299032"/>
    <lineage>
        <taxon>Bacteria</taxon>
        <taxon>Pseudomonadati</taxon>
        <taxon>Pseudomonadota</taxon>
        <taxon>Betaproteobacteria</taxon>
        <taxon>Burkholderiales</taxon>
        <taxon>Sphaerotilaceae</taxon>
        <taxon>Roseateles</taxon>
    </lineage>
</organism>
<keyword evidence="1" id="KW-0802">TPR repeat</keyword>
<dbReference type="PROSITE" id="PS50005">
    <property type="entry name" value="TPR"/>
    <property type="match status" value="4"/>
</dbReference>
<evidence type="ECO:0000313" key="3">
    <source>
        <dbReference type="Proteomes" id="UP001606210"/>
    </source>
</evidence>
<dbReference type="EMBL" id="JBIGHV010000001">
    <property type="protein sequence ID" value="MFG6428518.1"/>
    <property type="molecule type" value="Genomic_DNA"/>
</dbReference>
<evidence type="ECO:0000313" key="2">
    <source>
        <dbReference type="EMBL" id="MFG6428518.1"/>
    </source>
</evidence>